<accession>A0A6G0TTW7</accession>
<evidence type="ECO:0000313" key="1">
    <source>
        <dbReference type="EMBL" id="KAE9538818.1"/>
    </source>
</evidence>
<keyword evidence="2" id="KW-1185">Reference proteome</keyword>
<proteinExistence type="predicted"/>
<dbReference type="AlphaFoldDB" id="A0A6G0TTW7"/>
<reference evidence="1 2" key="1">
    <citation type="submission" date="2019-08" db="EMBL/GenBank/DDBJ databases">
        <title>The genome of the soybean aphid Biotype 1, its phylome, world population structure and adaptation to the North American continent.</title>
        <authorList>
            <person name="Giordano R."/>
            <person name="Donthu R.K."/>
            <person name="Hernandez A.G."/>
            <person name="Wright C.L."/>
            <person name="Zimin A.V."/>
        </authorList>
    </citation>
    <scope>NUCLEOTIDE SEQUENCE [LARGE SCALE GENOMIC DNA]</scope>
    <source>
        <tissue evidence="1">Whole aphids</tissue>
    </source>
</reference>
<evidence type="ECO:0000313" key="2">
    <source>
        <dbReference type="Proteomes" id="UP000475862"/>
    </source>
</evidence>
<comment type="caution">
    <text evidence="1">The sequence shown here is derived from an EMBL/GenBank/DDBJ whole genome shotgun (WGS) entry which is preliminary data.</text>
</comment>
<dbReference type="EMBL" id="VYZN01000015">
    <property type="protein sequence ID" value="KAE9538818.1"/>
    <property type="molecule type" value="Genomic_DNA"/>
</dbReference>
<name>A0A6G0TTW7_APHGL</name>
<dbReference type="Proteomes" id="UP000475862">
    <property type="component" value="Unassembled WGS sequence"/>
</dbReference>
<protein>
    <submittedName>
        <fullName evidence="1">Uncharacterized protein</fullName>
    </submittedName>
</protein>
<sequence>MLVEKKMYIIVDSHLYLFIYIYISWTKKYEQPSLNLNYKRYTQNSHCFPRIIITKYKSILYLKYKKIIKKFNPKLQNAQIPHNLCYLKNLLAQLIIVQLLHHVVSKWRNSADDINPFPSLSKCRKPSLKSSAFYAVVQTSLHLIRYDFRNTYRLAHCAIVSLFKNITFSRFTTLLNSKYVQELRKLLYHCTDKVDKDNRGPIIGQRTINCISPISPLFCCFGQA</sequence>
<organism evidence="1 2">
    <name type="scientific">Aphis glycines</name>
    <name type="common">Soybean aphid</name>
    <dbReference type="NCBI Taxonomy" id="307491"/>
    <lineage>
        <taxon>Eukaryota</taxon>
        <taxon>Metazoa</taxon>
        <taxon>Ecdysozoa</taxon>
        <taxon>Arthropoda</taxon>
        <taxon>Hexapoda</taxon>
        <taxon>Insecta</taxon>
        <taxon>Pterygota</taxon>
        <taxon>Neoptera</taxon>
        <taxon>Paraneoptera</taxon>
        <taxon>Hemiptera</taxon>
        <taxon>Sternorrhyncha</taxon>
        <taxon>Aphidomorpha</taxon>
        <taxon>Aphidoidea</taxon>
        <taxon>Aphididae</taxon>
        <taxon>Aphidini</taxon>
        <taxon>Aphis</taxon>
        <taxon>Aphis</taxon>
    </lineage>
</organism>
<gene>
    <name evidence="1" type="ORF">AGLY_005400</name>
</gene>